<evidence type="ECO:0000256" key="8">
    <source>
        <dbReference type="ARBA" id="ARBA00022679"/>
    </source>
</evidence>
<dbReference type="FunFam" id="3.40.50.150:FF:000022">
    <property type="entry name" value="Ribosomal RNA small subunit methyltransferase B"/>
    <property type="match status" value="1"/>
</dbReference>
<feature type="binding site" evidence="14">
    <location>
        <position position="278"/>
    </location>
    <ligand>
        <name>S-adenosyl-L-methionine</name>
        <dbReference type="ChEBI" id="CHEBI:59789"/>
    </ligand>
</feature>
<comment type="subcellular location">
    <subcellularLocation>
        <location evidence="2">Cytoplasm</location>
    </subcellularLocation>
</comment>
<keyword evidence="5" id="KW-0963">Cytoplasm</keyword>
<accession>A0A918XJD3</accession>
<dbReference type="EC" id="2.1.1.176" evidence="4"/>
<dbReference type="InterPro" id="IPR004573">
    <property type="entry name" value="rRNA_ssu_MeTfrase_B"/>
</dbReference>
<dbReference type="Gene3D" id="1.10.287.730">
    <property type="entry name" value="Helix hairpin bin"/>
    <property type="match status" value="1"/>
</dbReference>
<evidence type="ECO:0000256" key="10">
    <source>
        <dbReference type="ARBA" id="ARBA00022884"/>
    </source>
</evidence>
<dbReference type="InterPro" id="IPR035926">
    <property type="entry name" value="NusB-like_sf"/>
</dbReference>
<evidence type="ECO:0000259" key="15">
    <source>
        <dbReference type="PROSITE" id="PS51686"/>
    </source>
</evidence>
<protein>
    <recommendedName>
        <fullName evidence="4">16S rRNA (cytosine(967)-C(5))-methyltransferase</fullName>
        <ecNumber evidence="4">2.1.1.176</ecNumber>
    </recommendedName>
    <alternativeName>
        <fullName evidence="11">16S rRNA m5C967 methyltransferase</fullName>
    </alternativeName>
    <alternativeName>
        <fullName evidence="12">rRNA (cytosine-C(5)-)-methyltransferase RsmB</fullName>
    </alternativeName>
</protein>
<dbReference type="GO" id="GO:0009383">
    <property type="term" value="F:rRNA (cytosine-C5-)-methyltransferase activity"/>
    <property type="evidence" value="ECO:0007669"/>
    <property type="project" value="TreeGrafter"/>
</dbReference>
<dbReference type="Gene3D" id="3.30.70.1170">
    <property type="entry name" value="Sun protein, domain 3"/>
    <property type="match status" value="1"/>
</dbReference>
<dbReference type="GO" id="GO:0005829">
    <property type="term" value="C:cytosol"/>
    <property type="evidence" value="ECO:0007669"/>
    <property type="project" value="TreeGrafter"/>
</dbReference>
<organism evidence="16 17">
    <name type="scientific">Parahalioglobus pacificus</name>
    <dbReference type="NCBI Taxonomy" id="930806"/>
    <lineage>
        <taxon>Bacteria</taxon>
        <taxon>Pseudomonadati</taxon>
        <taxon>Pseudomonadota</taxon>
        <taxon>Gammaproteobacteria</taxon>
        <taxon>Cellvibrionales</taxon>
        <taxon>Halieaceae</taxon>
        <taxon>Parahalioglobus</taxon>
    </lineage>
</organism>
<evidence type="ECO:0000256" key="6">
    <source>
        <dbReference type="ARBA" id="ARBA00022552"/>
    </source>
</evidence>
<dbReference type="GO" id="GO:0003723">
    <property type="term" value="F:RNA binding"/>
    <property type="evidence" value="ECO:0007669"/>
    <property type="project" value="UniProtKB-UniRule"/>
</dbReference>
<dbReference type="Gene3D" id="3.40.50.150">
    <property type="entry name" value="Vaccinia Virus protein VP39"/>
    <property type="match status" value="1"/>
</dbReference>
<feature type="active site" description="Nucleophile" evidence="14">
    <location>
        <position position="376"/>
    </location>
</feature>
<dbReference type="PROSITE" id="PS01153">
    <property type="entry name" value="NOL1_NOP2_SUN"/>
    <property type="match status" value="1"/>
</dbReference>
<evidence type="ECO:0000256" key="9">
    <source>
        <dbReference type="ARBA" id="ARBA00022691"/>
    </source>
</evidence>
<evidence type="ECO:0000313" key="17">
    <source>
        <dbReference type="Proteomes" id="UP000644693"/>
    </source>
</evidence>
<keyword evidence="9 14" id="KW-0949">S-adenosyl-L-methionine</keyword>
<dbReference type="Gene3D" id="1.10.940.10">
    <property type="entry name" value="NusB-like"/>
    <property type="match status" value="1"/>
</dbReference>
<evidence type="ECO:0000256" key="13">
    <source>
        <dbReference type="ARBA" id="ARBA00047283"/>
    </source>
</evidence>
<dbReference type="InterPro" id="IPR049560">
    <property type="entry name" value="MeTrfase_RsmB-F_NOP2_cat"/>
</dbReference>
<dbReference type="PRINTS" id="PR02008">
    <property type="entry name" value="RCMTFAMILY"/>
</dbReference>
<evidence type="ECO:0000256" key="3">
    <source>
        <dbReference type="ARBA" id="ARBA00007494"/>
    </source>
</evidence>
<name>A0A918XJD3_9GAMM</name>
<dbReference type="SUPFAM" id="SSF48013">
    <property type="entry name" value="NusB-like"/>
    <property type="match status" value="1"/>
</dbReference>
<dbReference type="EMBL" id="BMYM01000002">
    <property type="protein sequence ID" value="GHD34640.1"/>
    <property type="molecule type" value="Genomic_DNA"/>
</dbReference>
<dbReference type="InterPro" id="IPR001678">
    <property type="entry name" value="MeTrfase_RsmB-F_NOP2_dom"/>
</dbReference>
<reference evidence="16" key="2">
    <citation type="submission" date="2020-09" db="EMBL/GenBank/DDBJ databases">
        <authorList>
            <person name="Sun Q."/>
            <person name="Kim S."/>
        </authorList>
    </citation>
    <scope>NUCLEOTIDE SEQUENCE</scope>
    <source>
        <strain evidence="16">KCTC 23430</strain>
    </source>
</reference>
<sequence>MSKPTARNTRALAATTVARVMAGDSLNHCLQTAISQCAPESRGLLQELCYGTLRLSPLLDAVMQQMLNKPLKAKDNDVRALILMGLYQLHAMRIPPHAAVSETVAATRALKKHWAKGMCNALLRRFQRDADALLDGVSSAERNAHPRWLFDALHSQWPEQAGTIVAANNERPPMTLRINPQQTSRDAYLQLLSDHDIAASPGVVSAAAVRLEDPCDVELLPEFDSGYCSVQDEAAQCAAELLDAQPGEYILDACAAPGGKTCHIAECTPGLEALVAMDVDADRLLKVQENAERLQLAVDCRQGNAAQPDDTLDGMTFDRILVDAPCSATGVIRRHPDVKILRRSSDARGFAAQQLAILQGLWPRLRDGGVLLYATCSVLKEENDDTVQAFLGSQPEASIETISRNGGYNTEHGWQLLPDPNGTDGLYYARLRKTRA</sequence>
<feature type="binding site" evidence="14">
    <location>
        <position position="323"/>
    </location>
    <ligand>
        <name>S-adenosyl-L-methionine</name>
        <dbReference type="ChEBI" id="CHEBI:59789"/>
    </ligand>
</feature>
<comment type="catalytic activity">
    <reaction evidence="13">
        <text>cytidine(967) in 16S rRNA + S-adenosyl-L-methionine = 5-methylcytidine(967) in 16S rRNA + S-adenosyl-L-homocysteine + H(+)</text>
        <dbReference type="Rhea" id="RHEA:42748"/>
        <dbReference type="Rhea" id="RHEA-COMP:10219"/>
        <dbReference type="Rhea" id="RHEA-COMP:10220"/>
        <dbReference type="ChEBI" id="CHEBI:15378"/>
        <dbReference type="ChEBI" id="CHEBI:57856"/>
        <dbReference type="ChEBI" id="CHEBI:59789"/>
        <dbReference type="ChEBI" id="CHEBI:74483"/>
        <dbReference type="ChEBI" id="CHEBI:82748"/>
        <dbReference type="EC" id="2.1.1.176"/>
    </reaction>
</comment>
<dbReference type="InterPro" id="IPR054728">
    <property type="entry name" value="RsmB-like_ferredoxin"/>
</dbReference>
<dbReference type="InterPro" id="IPR018314">
    <property type="entry name" value="RsmB/NOL1/NOP2-like_CS"/>
</dbReference>
<evidence type="ECO:0000256" key="14">
    <source>
        <dbReference type="PROSITE-ProRule" id="PRU01023"/>
    </source>
</evidence>
<dbReference type="Proteomes" id="UP000644693">
    <property type="component" value="Unassembled WGS sequence"/>
</dbReference>
<evidence type="ECO:0000256" key="1">
    <source>
        <dbReference type="ARBA" id="ARBA00002724"/>
    </source>
</evidence>
<dbReference type="InterPro" id="IPR023267">
    <property type="entry name" value="RCMT"/>
</dbReference>
<comment type="caution">
    <text evidence="14">Lacks conserved residue(s) required for the propagation of feature annotation.</text>
</comment>
<feature type="domain" description="SAM-dependent MTase RsmB/NOP-type" evidence="15">
    <location>
        <begin position="164"/>
        <end position="434"/>
    </location>
</feature>
<comment type="caution">
    <text evidence="16">The sequence shown here is derived from an EMBL/GenBank/DDBJ whole genome shotgun (WGS) entry which is preliminary data.</text>
</comment>
<dbReference type="PROSITE" id="PS51686">
    <property type="entry name" value="SAM_MT_RSMB_NOP"/>
    <property type="match status" value="1"/>
</dbReference>
<comment type="similarity">
    <text evidence="3 14">Belongs to the class I-like SAM-binding methyltransferase superfamily. RsmB/NOP family.</text>
</comment>
<dbReference type="GO" id="GO:0006355">
    <property type="term" value="P:regulation of DNA-templated transcription"/>
    <property type="evidence" value="ECO:0007669"/>
    <property type="project" value="InterPro"/>
</dbReference>
<keyword evidence="10 14" id="KW-0694">RNA-binding</keyword>
<dbReference type="PANTHER" id="PTHR22807:SF61">
    <property type="entry name" value="NOL1_NOP2_SUN FAMILY PROTEIN _ ANTITERMINATION NUSB DOMAIN-CONTAINING PROTEIN"/>
    <property type="match status" value="1"/>
</dbReference>
<evidence type="ECO:0000256" key="7">
    <source>
        <dbReference type="ARBA" id="ARBA00022603"/>
    </source>
</evidence>
<dbReference type="Pfam" id="PF01029">
    <property type="entry name" value="NusB"/>
    <property type="match status" value="1"/>
</dbReference>
<dbReference type="SUPFAM" id="SSF53335">
    <property type="entry name" value="S-adenosyl-L-methionine-dependent methyltransferases"/>
    <property type="match status" value="1"/>
</dbReference>
<dbReference type="PANTHER" id="PTHR22807">
    <property type="entry name" value="NOP2 YEAST -RELATED NOL1/NOP2/FMU SUN DOMAIN-CONTAINING"/>
    <property type="match status" value="1"/>
</dbReference>
<evidence type="ECO:0000256" key="11">
    <source>
        <dbReference type="ARBA" id="ARBA00030399"/>
    </source>
</evidence>
<keyword evidence="7 14" id="KW-0489">Methyltransferase</keyword>
<evidence type="ECO:0000256" key="4">
    <source>
        <dbReference type="ARBA" id="ARBA00012140"/>
    </source>
</evidence>
<evidence type="ECO:0000256" key="5">
    <source>
        <dbReference type="ARBA" id="ARBA00022490"/>
    </source>
</evidence>
<proteinExistence type="inferred from homology"/>
<dbReference type="InterPro" id="IPR006027">
    <property type="entry name" value="NusB_RsmB_TIM44"/>
</dbReference>
<dbReference type="Pfam" id="PF01189">
    <property type="entry name" value="Methyltr_RsmB-F"/>
    <property type="match status" value="1"/>
</dbReference>
<evidence type="ECO:0000313" key="16">
    <source>
        <dbReference type="EMBL" id="GHD34640.1"/>
    </source>
</evidence>
<feature type="binding site" evidence="14">
    <location>
        <begin position="254"/>
        <end position="260"/>
    </location>
    <ligand>
        <name>S-adenosyl-L-methionine</name>
        <dbReference type="ChEBI" id="CHEBI:59789"/>
    </ligand>
</feature>
<keyword evidence="17" id="KW-1185">Reference proteome</keyword>
<dbReference type="NCBIfam" id="NF008149">
    <property type="entry name" value="PRK10901.1"/>
    <property type="match status" value="1"/>
</dbReference>
<gene>
    <name evidence="16" type="primary">rsmB</name>
    <name evidence="16" type="ORF">GCM10007053_20660</name>
</gene>
<dbReference type="GO" id="GO:0070475">
    <property type="term" value="P:rRNA base methylation"/>
    <property type="evidence" value="ECO:0007669"/>
    <property type="project" value="TreeGrafter"/>
</dbReference>
<dbReference type="InterPro" id="IPR029063">
    <property type="entry name" value="SAM-dependent_MTases_sf"/>
</dbReference>
<dbReference type="Pfam" id="PF22458">
    <property type="entry name" value="RsmF-B_ferredox"/>
    <property type="match status" value="1"/>
</dbReference>
<evidence type="ECO:0000256" key="2">
    <source>
        <dbReference type="ARBA" id="ARBA00004496"/>
    </source>
</evidence>
<keyword evidence="8 14" id="KW-0808">Transferase</keyword>
<keyword evidence="6" id="KW-0698">rRNA processing</keyword>
<dbReference type="NCBIfam" id="TIGR00563">
    <property type="entry name" value="rsmB"/>
    <property type="match status" value="1"/>
</dbReference>
<comment type="function">
    <text evidence="1">Specifically methylates the cytosine at position 967 (m5C967) of 16S rRNA.</text>
</comment>
<evidence type="ECO:0000256" key="12">
    <source>
        <dbReference type="ARBA" id="ARBA00031088"/>
    </source>
</evidence>
<dbReference type="RefSeq" id="WP_189477724.1">
    <property type="nucleotide sequence ID" value="NZ_BMYM01000002.1"/>
</dbReference>
<reference evidence="16" key="1">
    <citation type="journal article" date="2014" name="Int. J. Syst. Evol. Microbiol.">
        <title>Complete genome sequence of Corynebacterium casei LMG S-19264T (=DSM 44701T), isolated from a smear-ripened cheese.</title>
        <authorList>
            <consortium name="US DOE Joint Genome Institute (JGI-PGF)"/>
            <person name="Walter F."/>
            <person name="Albersmeier A."/>
            <person name="Kalinowski J."/>
            <person name="Ruckert C."/>
        </authorList>
    </citation>
    <scope>NUCLEOTIDE SEQUENCE</scope>
    <source>
        <strain evidence="16">KCTC 23430</strain>
    </source>
</reference>
<dbReference type="CDD" id="cd02440">
    <property type="entry name" value="AdoMet_MTases"/>
    <property type="match status" value="1"/>
</dbReference>
<dbReference type="AlphaFoldDB" id="A0A918XJD3"/>